<evidence type="ECO:0000259" key="6">
    <source>
        <dbReference type="Pfam" id="PF07687"/>
    </source>
</evidence>
<dbReference type="Gene3D" id="3.30.70.360">
    <property type="match status" value="1"/>
</dbReference>
<protein>
    <recommendedName>
        <fullName evidence="6">Peptidase M20 dimerisation domain-containing protein</fullName>
    </recommendedName>
</protein>
<gene>
    <name evidence="7" type="ORF">METZ01_LOCUS210926</name>
</gene>
<evidence type="ECO:0000256" key="1">
    <source>
        <dbReference type="ARBA" id="ARBA00001947"/>
    </source>
</evidence>
<dbReference type="InterPro" id="IPR036264">
    <property type="entry name" value="Bact_exopeptidase_dim_dom"/>
</dbReference>
<feature type="domain" description="Peptidase M20 dimerisation" evidence="6">
    <location>
        <begin position="186"/>
        <end position="295"/>
    </location>
</feature>
<dbReference type="EMBL" id="UINC01048036">
    <property type="protein sequence ID" value="SVB58072.1"/>
    <property type="molecule type" value="Genomic_DNA"/>
</dbReference>
<evidence type="ECO:0000256" key="3">
    <source>
        <dbReference type="ARBA" id="ARBA00022723"/>
    </source>
</evidence>
<keyword evidence="5" id="KW-0862">Zinc</keyword>
<dbReference type="PANTHER" id="PTHR43808:SF8">
    <property type="entry name" value="PEPTIDASE M20 DIMERISATION DOMAIN-CONTAINING PROTEIN"/>
    <property type="match status" value="1"/>
</dbReference>
<dbReference type="SUPFAM" id="SSF53187">
    <property type="entry name" value="Zn-dependent exopeptidases"/>
    <property type="match status" value="1"/>
</dbReference>
<dbReference type="AlphaFoldDB" id="A0A382F609"/>
<dbReference type="Pfam" id="PF01546">
    <property type="entry name" value="Peptidase_M20"/>
    <property type="match status" value="1"/>
</dbReference>
<dbReference type="GO" id="GO:0046872">
    <property type="term" value="F:metal ion binding"/>
    <property type="evidence" value="ECO:0007669"/>
    <property type="project" value="UniProtKB-KW"/>
</dbReference>
<evidence type="ECO:0000256" key="2">
    <source>
        <dbReference type="ARBA" id="ARBA00006247"/>
    </source>
</evidence>
<dbReference type="Pfam" id="PF07687">
    <property type="entry name" value="M20_dimer"/>
    <property type="match status" value="1"/>
</dbReference>
<accession>A0A382F609</accession>
<evidence type="ECO:0000256" key="5">
    <source>
        <dbReference type="ARBA" id="ARBA00022833"/>
    </source>
</evidence>
<name>A0A382F609_9ZZZZ</name>
<dbReference type="PROSITE" id="PS00758">
    <property type="entry name" value="ARGE_DAPE_CPG2_1"/>
    <property type="match status" value="1"/>
</dbReference>
<reference evidence="7" key="1">
    <citation type="submission" date="2018-05" db="EMBL/GenBank/DDBJ databases">
        <authorList>
            <person name="Lanie J.A."/>
            <person name="Ng W.-L."/>
            <person name="Kazmierczak K.M."/>
            <person name="Andrzejewski T.M."/>
            <person name="Davidsen T.M."/>
            <person name="Wayne K.J."/>
            <person name="Tettelin H."/>
            <person name="Glass J.I."/>
            <person name="Rusch D."/>
            <person name="Podicherti R."/>
            <person name="Tsui H.-C.T."/>
            <person name="Winkler M.E."/>
        </authorList>
    </citation>
    <scope>NUCLEOTIDE SEQUENCE</scope>
</reference>
<sequence length="423" mass="47323">MELSLDDAVDGGFSAQLEWLRKLVELPSNTDDIENVERAARFVDRTMDEMGFAIETGSNTRIYHLNLPEEETFYEDERALALVGHVDTVYPTHWDWNEDTDDGYIRGPGVMDMKGGLSVIVFALKALQATNQEVFESLKVRFFMNTDEEKGSGMSKHVFEDFAPLMSKALVFEPGRTEPDRDKIVVERKGSAPFDISATVTGFPQHAGGRHEEGANALHALMLLANKIESMTDYDSGLTFNVVIDPELDVDDDSKRNSTMKRNVLPGYARFQVDCRYVNKGSVDEVIESLREDIANWNFPGLSEMNPRLIKRVKRADLVIHFKSERDRGRPPMPIAPNIGLCERYSRHAHECGLGSGPAGIQGGVSDANNIADNGVPVIDGLGPYGKNAHSLQDHDEWFDPESLRKKTKALARFLFEETILTN</sequence>
<keyword evidence="3" id="KW-0479">Metal-binding</keyword>
<organism evidence="7">
    <name type="scientific">marine metagenome</name>
    <dbReference type="NCBI Taxonomy" id="408172"/>
    <lineage>
        <taxon>unclassified sequences</taxon>
        <taxon>metagenomes</taxon>
        <taxon>ecological metagenomes</taxon>
    </lineage>
</organism>
<dbReference type="Gene3D" id="3.40.630.10">
    <property type="entry name" value="Zn peptidases"/>
    <property type="match status" value="1"/>
</dbReference>
<keyword evidence="4" id="KW-0378">Hydrolase</keyword>
<dbReference type="PANTHER" id="PTHR43808">
    <property type="entry name" value="ACETYLORNITHINE DEACETYLASE"/>
    <property type="match status" value="1"/>
</dbReference>
<evidence type="ECO:0000256" key="4">
    <source>
        <dbReference type="ARBA" id="ARBA00022801"/>
    </source>
</evidence>
<dbReference type="InterPro" id="IPR050072">
    <property type="entry name" value="Peptidase_M20A"/>
</dbReference>
<dbReference type="SUPFAM" id="SSF55031">
    <property type="entry name" value="Bacterial exopeptidase dimerisation domain"/>
    <property type="match status" value="1"/>
</dbReference>
<dbReference type="InterPro" id="IPR011650">
    <property type="entry name" value="Peptidase_M20_dimer"/>
</dbReference>
<dbReference type="GO" id="GO:0016787">
    <property type="term" value="F:hydrolase activity"/>
    <property type="evidence" value="ECO:0007669"/>
    <property type="project" value="UniProtKB-KW"/>
</dbReference>
<dbReference type="InterPro" id="IPR001261">
    <property type="entry name" value="ArgE/DapE_CS"/>
</dbReference>
<dbReference type="InterPro" id="IPR002933">
    <property type="entry name" value="Peptidase_M20"/>
</dbReference>
<comment type="cofactor">
    <cofactor evidence="1">
        <name>Zn(2+)</name>
        <dbReference type="ChEBI" id="CHEBI:29105"/>
    </cofactor>
</comment>
<comment type="similarity">
    <text evidence="2">Belongs to the peptidase M20A family.</text>
</comment>
<proteinExistence type="inferred from homology"/>
<evidence type="ECO:0000313" key="7">
    <source>
        <dbReference type="EMBL" id="SVB58072.1"/>
    </source>
</evidence>